<feature type="compositionally biased region" description="Polar residues" evidence="1">
    <location>
        <begin position="191"/>
        <end position="211"/>
    </location>
</feature>
<evidence type="ECO:0000256" key="1">
    <source>
        <dbReference type="SAM" id="MobiDB-lite"/>
    </source>
</evidence>
<accession>A0AAJ0DIX2</accession>
<feature type="compositionally biased region" description="Basic and acidic residues" evidence="1">
    <location>
        <begin position="17"/>
        <end position="31"/>
    </location>
</feature>
<dbReference type="AlphaFoldDB" id="A0AAJ0DIX2"/>
<evidence type="ECO:0000313" key="2">
    <source>
        <dbReference type="EMBL" id="KAK3054821.1"/>
    </source>
</evidence>
<sequence length="432" mass="47898">MPPHRNVPGSTPSVKPIKPERTLRSHEENQERAYIAASRRSDRSLEARVESARRASDIHKKRTGRALRVTEQDVMNEEMYEEEDDDIPWRYRNVTSHLPLEDGLLSRRLQSMLAVQLEHQRLLGQAVNSTLQHNPQLREQDFRNQQFVSPNMMQMPQASQNSMMPPQQLNRSPTSYRHSPYPMQQAKPQYHQRSASVATPQEWASNGQHQQPALAPATTATDERRMSLPQNGMQPVQRTSSYQSNLGSIPTSPVSTYQTDQQYNQSINNALGPFTTNLSMDTQQLLAGSETFPAFPPTFDLFGDSVDYPQKSQQPFYSYKPNASSGGLKGAPSTSVGLDQTLLGTSIDANLDCNAFAETPNPANSGYLNSAVTEPGYGFGFDGSMGSMFGLDPFASGGNSGQITPGNLSGYSEPMFNDFLEQDMYGDVQTAS</sequence>
<feature type="compositionally biased region" description="Polar residues" evidence="1">
    <location>
        <begin position="228"/>
        <end position="256"/>
    </location>
</feature>
<dbReference type="Proteomes" id="UP001271007">
    <property type="component" value="Unassembled WGS sequence"/>
</dbReference>
<comment type="caution">
    <text evidence="2">The sequence shown here is derived from an EMBL/GenBank/DDBJ whole genome shotgun (WGS) entry which is preliminary data.</text>
</comment>
<gene>
    <name evidence="2" type="ORF">LTR09_003979</name>
</gene>
<name>A0AAJ0DIX2_9PEZI</name>
<feature type="compositionally biased region" description="Basic and acidic residues" evidence="1">
    <location>
        <begin position="39"/>
        <end position="55"/>
    </location>
</feature>
<protein>
    <submittedName>
        <fullName evidence="2">Uncharacterized protein</fullName>
    </submittedName>
</protein>
<feature type="region of interest" description="Disordered" evidence="1">
    <location>
        <begin position="1"/>
        <end position="55"/>
    </location>
</feature>
<proteinExistence type="predicted"/>
<dbReference type="EMBL" id="JAWDJX010000010">
    <property type="protein sequence ID" value="KAK3054821.1"/>
    <property type="molecule type" value="Genomic_DNA"/>
</dbReference>
<organism evidence="2 3">
    <name type="scientific">Extremus antarcticus</name>
    <dbReference type="NCBI Taxonomy" id="702011"/>
    <lineage>
        <taxon>Eukaryota</taxon>
        <taxon>Fungi</taxon>
        <taxon>Dikarya</taxon>
        <taxon>Ascomycota</taxon>
        <taxon>Pezizomycotina</taxon>
        <taxon>Dothideomycetes</taxon>
        <taxon>Dothideomycetidae</taxon>
        <taxon>Mycosphaerellales</taxon>
        <taxon>Extremaceae</taxon>
        <taxon>Extremus</taxon>
    </lineage>
</organism>
<reference evidence="2" key="1">
    <citation type="submission" date="2023-04" db="EMBL/GenBank/DDBJ databases">
        <title>Black Yeasts Isolated from many extreme environments.</title>
        <authorList>
            <person name="Coleine C."/>
            <person name="Stajich J.E."/>
            <person name="Selbmann L."/>
        </authorList>
    </citation>
    <scope>NUCLEOTIDE SEQUENCE</scope>
    <source>
        <strain evidence="2">CCFEE 5312</strain>
    </source>
</reference>
<feature type="compositionally biased region" description="Polar residues" evidence="1">
    <location>
        <begin position="156"/>
        <end position="177"/>
    </location>
</feature>
<keyword evidence="3" id="KW-1185">Reference proteome</keyword>
<feature type="region of interest" description="Disordered" evidence="1">
    <location>
        <begin position="156"/>
        <end position="256"/>
    </location>
</feature>
<evidence type="ECO:0000313" key="3">
    <source>
        <dbReference type="Proteomes" id="UP001271007"/>
    </source>
</evidence>